<keyword evidence="3" id="KW-1185">Reference proteome</keyword>
<dbReference type="Proteomes" id="UP001234178">
    <property type="component" value="Unassembled WGS sequence"/>
</dbReference>
<protein>
    <submittedName>
        <fullName evidence="2">Uncharacterized protein</fullName>
    </submittedName>
</protein>
<evidence type="ECO:0000256" key="1">
    <source>
        <dbReference type="SAM" id="Phobius"/>
    </source>
</evidence>
<accession>A0ABQ9YNL9</accession>
<name>A0ABQ9YNL9_9CRUS</name>
<proteinExistence type="predicted"/>
<reference evidence="2 3" key="1">
    <citation type="journal article" date="2023" name="Nucleic Acids Res.">
        <title>The hologenome of Daphnia magna reveals possible DNA methylation and microbiome-mediated evolution of the host genome.</title>
        <authorList>
            <person name="Chaturvedi A."/>
            <person name="Li X."/>
            <person name="Dhandapani V."/>
            <person name="Marshall H."/>
            <person name="Kissane S."/>
            <person name="Cuenca-Cambronero M."/>
            <person name="Asole G."/>
            <person name="Calvet F."/>
            <person name="Ruiz-Romero M."/>
            <person name="Marangio P."/>
            <person name="Guigo R."/>
            <person name="Rago D."/>
            <person name="Mirbahai L."/>
            <person name="Eastwood N."/>
            <person name="Colbourne J.K."/>
            <person name="Zhou J."/>
            <person name="Mallon E."/>
            <person name="Orsini L."/>
        </authorList>
    </citation>
    <scope>NUCLEOTIDE SEQUENCE [LARGE SCALE GENOMIC DNA]</scope>
    <source>
        <strain evidence="2">LRV0_1</strain>
    </source>
</reference>
<sequence>MHFDVNRGKAVGSQLVFIHGRFISSVSPGKMAAAFIYALPLGSLSYPVFFLFFFSLLRESCHSFGYVGKSKGPAAAKVKFQSKITEKIVETNKRVGIKRKDSFARTQLHRYMVYVYATAKLARLPIFFGVASLQQVN</sequence>
<keyword evidence="1" id="KW-0472">Membrane</keyword>
<keyword evidence="1" id="KW-0812">Transmembrane</keyword>
<organism evidence="2 3">
    <name type="scientific">Daphnia magna</name>
    <dbReference type="NCBI Taxonomy" id="35525"/>
    <lineage>
        <taxon>Eukaryota</taxon>
        <taxon>Metazoa</taxon>
        <taxon>Ecdysozoa</taxon>
        <taxon>Arthropoda</taxon>
        <taxon>Crustacea</taxon>
        <taxon>Branchiopoda</taxon>
        <taxon>Diplostraca</taxon>
        <taxon>Cladocera</taxon>
        <taxon>Anomopoda</taxon>
        <taxon>Daphniidae</taxon>
        <taxon>Daphnia</taxon>
    </lineage>
</organism>
<feature type="transmembrane region" description="Helical" evidence="1">
    <location>
        <begin position="34"/>
        <end position="57"/>
    </location>
</feature>
<keyword evidence="1" id="KW-1133">Transmembrane helix</keyword>
<evidence type="ECO:0000313" key="3">
    <source>
        <dbReference type="Proteomes" id="UP001234178"/>
    </source>
</evidence>
<comment type="caution">
    <text evidence="2">The sequence shown here is derived from an EMBL/GenBank/DDBJ whole genome shotgun (WGS) entry which is preliminary data.</text>
</comment>
<gene>
    <name evidence="2" type="ORF">OUZ56_004053</name>
</gene>
<dbReference type="EMBL" id="JAOYFB010000001">
    <property type="protein sequence ID" value="KAK4002210.1"/>
    <property type="molecule type" value="Genomic_DNA"/>
</dbReference>
<evidence type="ECO:0000313" key="2">
    <source>
        <dbReference type="EMBL" id="KAK4002210.1"/>
    </source>
</evidence>